<dbReference type="GeneID" id="70185960"/>
<keyword evidence="2" id="KW-0472">Membrane</keyword>
<feature type="region of interest" description="Disordered" evidence="1">
    <location>
        <begin position="203"/>
        <end position="274"/>
    </location>
</feature>
<keyword evidence="2" id="KW-1133">Transmembrane helix</keyword>
<protein>
    <recommendedName>
        <fullName evidence="5">PH domain-containing protein</fullName>
    </recommendedName>
</protein>
<dbReference type="PANTHER" id="PTHR35519">
    <property type="entry name" value="MEMBRANE PROTEINS"/>
    <property type="match status" value="1"/>
</dbReference>
<dbReference type="EMBL" id="JAGTJQ010000002">
    <property type="protein sequence ID" value="KAH7037955.1"/>
    <property type="molecule type" value="Genomic_DNA"/>
</dbReference>
<dbReference type="RefSeq" id="XP_046017076.1">
    <property type="nucleotide sequence ID" value="XM_046156414.1"/>
</dbReference>
<evidence type="ECO:0000313" key="4">
    <source>
        <dbReference type="Proteomes" id="UP000756346"/>
    </source>
</evidence>
<accession>A0A9P8YEG3</accession>
<comment type="caution">
    <text evidence="3">The sequence shown here is derived from an EMBL/GenBank/DDBJ whole genome shotgun (WGS) entry which is preliminary data.</text>
</comment>
<organism evidence="3 4">
    <name type="scientific">Microdochium trichocladiopsis</name>
    <dbReference type="NCBI Taxonomy" id="1682393"/>
    <lineage>
        <taxon>Eukaryota</taxon>
        <taxon>Fungi</taxon>
        <taxon>Dikarya</taxon>
        <taxon>Ascomycota</taxon>
        <taxon>Pezizomycotina</taxon>
        <taxon>Sordariomycetes</taxon>
        <taxon>Xylariomycetidae</taxon>
        <taxon>Xylariales</taxon>
        <taxon>Microdochiaceae</taxon>
        <taxon>Microdochium</taxon>
    </lineage>
</organism>
<dbReference type="AlphaFoldDB" id="A0A9P8YEG3"/>
<name>A0A9P8YEG3_9PEZI</name>
<dbReference type="OrthoDB" id="2103474at2759"/>
<proteinExistence type="predicted"/>
<evidence type="ECO:0008006" key="5">
    <source>
        <dbReference type="Google" id="ProtNLM"/>
    </source>
</evidence>
<reference evidence="3" key="1">
    <citation type="journal article" date="2021" name="Nat. Commun.">
        <title>Genetic determinants of endophytism in the Arabidopsis root mycobiome.</title>
        <authorList>
            <person name="Mesny F."/>
            <person name="Miyauchi S."/>
            <person name="Thiergart T."/>
            <person name="Pickel B."/>
            <person name="Atanasova L."/>
            <person name="Karlsson M."/>
            <person name="Huettel B."/>
            <person name="Barry K.W."/>
            <person name="Haridas S."/>
            <person name="Chen C."/>
            <person name="Bauer D."/>
            <person name="Andreopoulos W."/>
            <person name="Pangilinan J."/>
            <person name="LaButti K."/>
            <person name="Riley R."/>
            <person name="Lipzen A."/>
            <person name="Clum A."/>
            <person name="Drula E."/>
            <person name="Henrissat B."/>
            <person name="Kohler A."/>
            <person name="Grigoriev I.V."/>
            <person name="Martin F.M."/>
            <person name="Hacquard S."/>
        </authorList>
    </citation>
    <scope>NUCLEOTIDE SEQUENCE</scope>
    <source>
        <strain evidence="3">MPI-CAGE-CH-0230</strain>
    </source>
</reference>
<dbReference type="PANTHER" id="PTHR35519:SF2">
    <property type="entry name" value="PH DOMAIN PROTEIN"/>
    <property type="match status" value="1"/>
</dbReference>
<feature type="compositionally biased region" description="Polar residues" evidence="1">
    <location>
        <begin position="208"/>
        <end position="224"/>
    </location>
</feature>
<evidence type="ECO:0000256" key="2">
    <source>
        <dbReference type="SAM" id="Phobius"/>
    </source>
</evidence>
<sequence length="274" mass="29783">MAAFVGKFVAKKILGERLENKFGQEDPYFESIPATRLDGKPSGKVKRVRKALPPGLSDHDAKVLTKVKRRAYRLDSSFGSCMGIKFGWGSIIGIFPVFGDVVDAMLALMVMRSADKIEGGLPSGLKIQMLFWIFVDFVVGLVPFVGDLLDAVVRANTKNAILLESHLREKGAKNLKSSGLPVPEVDPSSADAFDRYDASVRAGRADDYTSTQPGRQQNMTSTTPTPQPPVGAKVRDDRSGRKGSWFGGSGRTRPTDVEEGVAPSASRKTSTRRH</sequence>
<feature type="transmembrane region" description="Helical" evidence="2">
    <location>
        <begin position="86"/>
        <end position="109"/>
    </location>
</feature>
<gene>
    <name evidence="3" type="ORF">B0I36DRAFT_345993</name>
</gene>
<dbReference type="Proteomes" id="UP000756346">
    <property type="component" value="Unassembled WGS sequence"/>
</dbReference>
<feature type="transmembrane region" description="Helical" evidence="2">
    <location>
        <begin position="129"/>
        <end position="149"/>
    </location>
</feature>
<dbReference type="InterPro" id="IPR025187">
    <property type="entry name" value="DUF4112"/>
</dbReference>
<evidence type="ECO:0000256" key="1">
    <source>
        <dbReference type="SAM" id="MobiDB-lite"/>
    </source>
</evidence>
<keyword evidence="4" id="KW-1185">Reference proteome</keyword>
<evidence type="ECO:0000313" key="3">
    <source>
        <dbReference type="EMBL" id="KAH7037955.1"/>
    </source>
</evidence>
<keyword evidence="2" id="KW-0812">Transmembrane</keyword>
<dbReference type="Pfam" id="PF13430">
    <property type="entry name" value="DUF4112"/>
    <property type="match status" value="1"/>
</dbReference>